<evidence type="ECO:0000313" key="12">
    <source>
        <dbReference type="Proteomes" id="UP001056012"/>
    </source>
</evidence>
<dbReference type="PIRSF" id="PIRSF002450">
    <property type="entry name" value="K+_transpter_TRK"/>
    <property type="match status" value="1"/>
</dbReference>
<keyword evidence="9 10" id="KW-0472">Membrane</keyword>
<dbReference type="NCBIfam" id="TIGR00934">
    <property type="entry name" value="2a38euk"/>
    <property type="match status" value="1"/>
</dbReference>
<sequence length="542" mass="61097">MWKLPINFITLHYAYILTLGILAFIVIYPYGNIRAIDAYYFGASASTSSGLNPIDLKALKTYQQVWLYFTPILANLGFVNIIVVVVRLRWFNKKLKGISAAYRKPTASRNCINPEIKDLTHVSETSDVEGGHIDASISEQELQVSGKHEKNGPLSQDELGGVEYRALRILLKIVAGYFFGLHLFGAICLIPWIHLAPSRYREYLASQGQNPTWWAMYSSQTMISNLGLTLTPDGMISFRDATWPMLVMCFLGFAGNTFYPVFLRLVIWLMWKVTPASSSTSESLRFLLDRPRRCYTLLFPSTVTWVLAAILVFLNFIDTLVIVVLDLDNPEVNVLPLGPRILAALFQSVCTRHTGTAAFNLANLNPATQLSLVVMMYISVYPIAVSIRMSESYEDRSVARYATERSLDDNTDGKTYLINIMRIQLSFDLWFIFLGVFCICCAESKRVMSHEDWAFSVFAILFEVVSAYCNVGISLGYPTNLAALSGQFTVFSKLVICAMMVRGRHRGLPHGLDRTINLPNDPVIQDEQDKYRDSDTEHTLAH</sequence>
<evidence type="ECO:0000256" key="4">
    <source>
        <dbReference type="ARBA" id="ARBA00022538"/>
    </source>
</evidence>
<dbReference type="PANTHER" id="PTHR31064:SF5">
    <property type="entry name" value="POTASSIUM ION TRANSPORTER (EUROFUNG)"/>
    <property type="match status" value="1"/>
</dbReference>
<feature type="transmembrane region" description="Helical" evidence="10">
    <location>
        <begin position="453"/>
        <end position="475"/>
    </location>
</feature>
<dbReference type="InterPro" id="IPR003445">
    <property type="entry name" value="Cat_transpt"/>
</dbReference>
<dbReference type="InterPro" id="IPR004773">
    <property type="entry name" value="K/Na_transp_Trk1/HKT1"/>
</dbReference>
<dbReference type="Pfam" id="PF02386">
    <property type="entry name" value="TrkH"/>
    <property type="match status" value="1"/>
</dbReference>
<organism evidence="11 12">
    <name type="scientific">Curvularia clavata</name>
    <dbReference type="NCBI Taxonomy" id="95742"/>
    <lineage>
        <taxon>Eukaryota</taxon>
        <taxon>Fungi</taxon>
        <taxon>Dikarya</taxon>
        <taxon>Ascomycota</taxon>
        <taxon>Pezizomycotina</taxon>
        <taxon>Dothideomycetes</taxon>
        <taxon>Pleosporomycetidae</taxon>
        <taxon>Pleosporales</taxon>
        <taxon>Pleosporineae</taxon>
        <taxon>Pleosporaceae</taxon>
        <taxon>Curvularia</taxon>
    </lineage>
</organism>
<feature type="transmembrane region" description="Helical" evidence="10">
    <location>
        <begin position="12"/>
        <end position="31"/>
    </location>
</feature>
<evidence type="ECO:0000256" key="6">
    <source>
        <dbReference type="ARBA" id="ARBA00022958"/>
    </source>
</evidence>
<evidence type="ECO:0000256" key="3">
    <source>
        <dbReference type="ARBA" id="ARBA00022448"/>
    </source>
</evidence>
<dbReference type="OrthoDB" id="9999863at2759"/>
<dbReference type="GO" id="GO:0140107">
    <property type="term" value="F:high-affinity potassium ion transmembrane transporter activity"/>
    <property type="evidence" value="ECO:0007669"/>
    <property type="project" value="TreeGrafter"/>
</dbReference>
<comment type="similarity">
    <text evidence="2">Belongs to the TrkH potassium transport family.</text>
</comment>
<keyword evidence="8" id="KW-0406">Ion transport</keyword>
<dbReference type="InterPro" id="IPR051143">
    <property type="entry name" value="TrkH_K-transport"/>
</dbReference>
<accession>A0A9Q8ZCL5</accession>
<feature type="transmembrane region" description="Helical" evidence="10">
    <location>
        <begin position="169"/>
        <end position="193"/>
    </location>
</feature>
<evidence type="ECO:0000256" key="5">
    <source>
        <dbReference type="ARBA" id="ARBA00022692"/>
    </source>
</evidence>
<feature type="transmembrane region" description="Helical" evidence="10">
    <location>
        <begin position="65"/>
        <end position="86"/>
    </location>
</feature>
<keyword evidence="6" id="KW-0630">Potassium</keyword>
<name>A0A9Q8ZCL5_CURCL</name>
<protein>
    <submittedName>
        <fullName evidence="11">Uncharacterized protein</fullName>
    </submittedName>
</protein>
<evidence type="ECO:0000256" key="7">
    <source>
        <dbReference type="ARBA" id="ARBA00022989"/>
    </source>
</evidence>
<keyword evidence="12" id="KW-1185">Reference proteome</keyword>
<keyword evidence="3" id="KW-0813">Transport</keyword>
<keyword evidence="7 10" id="KW-1133">Transmembrane helix</keyword>
<evidence type="ECO:0000256" key="9">
    <source>
        <dbReference type="ARBA" id="ARBA00023136"/>
    </source>
</evidence>
<reference evidence="11" key="1">
    <citation type="submission" date="2021-12" db="EMBL/GenBank/DDBJ databases">
        <title>Curvularia clavata genome.</title>
        <authorList>
            <person name="Cao Y."/>
        </authorList>
    </citation>
    <scope>NUCLEOTIDE SEQUENCE</scope>
    <source>
        <strain evidence="11">Yc1106</strain>
    </source>
</reference>
<dbReference type="Proteomes" id="UP001056012">
    <property type="component" value="Chromosome 5"/>
</dbReference>
<keyword evidence="5 10" id="KW-0812">Transmembrane</keyword>
<feature type="transmembrane region" description="Helical" evidence="10">
    <location>
        <begin position="416"/>
        <end position="441"/>
    </location>
</feature>
<keyword evidence="4" id="KW-0633">Potassium transport</keyword>
<proteinExistence type="inferred from homology"/>
<evidence type="ECO:0000256" key="1">
    <source>
        <dbReference type="ARBA" id="ARBA00004141"/>
    </source>
</evidence>
<evidence type="ECO:0000256" key="8">
    <source>
        <dbReference type="ARBA" id="ARBA00023065"/>
    </source>
</evidence>
<evidence type="ECO:0000256" key="2">
    <source>
        <dbReference type="ARBA" id="ARBA00009137"/>
    </source>
</evidence>
<evidence type="ECO:0000313" key="11">
    <source>
        <dbReference type="EMBL" id="USP79607.1"/>
    </source>
</evidence>
<gene>
    <name evidence="11" type="ORF">yc1106_06881</name>
</gene>
<dbReference type="GO" id="GO:1990573">
    <property type="term" value="P:potassium ion import across plasma membrane"/>
    <property type="evidence" value="ECO:0007669"/>
    <property type="project" value="TreeGrafter"/>
</dbReference>
<dbReference type="InterPro" id="IPR015958">
    <property type="entry name" value="Trk1_fungi"/>
</dbReference>
<dbReference type="PANTHER" id="PTHR31064">
    <property type="entry name" value="POTASSIUM TRANSPORT PROTEIN DDB_G0292412-RELATED"/>
    <property type="match status" value="1"/>
</dbReference>
<dbReference type="GO" id="GO:0005886">
    <property type="term" value="C:plasma membrane"/>
    <property type="evidence" value="ECO:0007669"/>
    <property type="project" value="InterPro"/>
</dbReference>
<feature type="transmembrane region" description="Helical" evidence="10">
    <location>
        <begin position="243"/>
        <end position="271"/>
    </location>
</feature>
<dbReference type="AlphaFoldDB" id="A0A9Q8ZCL5"/>
<dbReference type="EMBL" id="CP089278">
    <property type="protein sequence ID" value="USP79607.1"/>
    <property type="molecule type" value="Genomic_DNA"/>
</dbReference>
<feature type="transmembrane region" description="Helical" evidence="10">
    <location>
        <begin position="305"/>
        <end position="325"/>
    </location>
</feature>
<dbReference type="GO" id="GO:0030007">
    <property type="term" value="P:intracellular potassium ion homeostasis"/>
    <property type="evidence" value="ECO:0007669"/>
    <property type="project" value="InterPro"/>
</dbReference>
<dbReference type="VEuPathDB" id="FungiDB:yc1106_06881"/>
<comment type="subcellular location">
    <subcellularLocation>
        <location evidence="1">Membrane</location>
        <topology evidence="1">Multi-pass membrane protein</topology>
    </subcellularLocation>
</comment>
<evidence type="ECO:0000256" key="10">
    <source>
        <dbReference type="SAM" id="Phobius"/>
    </source>
</evidence>